<keyword evidence="3" id="KW-1003">Cell membrane</keyword>
<comment type="subcellular location">
    <subcellularLocation>
        <location evidence="1">Cell membrane</location>
        <topology evidence="1">Multi-pass membrane protein</topology>
    </subcellularLocation>
</comment>
<evidence type="ECO:0000256" key="7">
    <source>
        <dbReference type="SAM" id="Phobius"/>
    </source>
</evidence>
<feature type="transmembrane region" description="Helical" evidence="7">
    <location>
        <begin position="288"/>
        <end position="305"/>
    </location>
</feature>
<keyword evidence="4 7" id="KW-0812">Transmembrane</keyword>
<feature type="transmembrane region" description="Helical" evidence="7">
    <location>
        <begin position="21"/>
        <end position="41"/>
    </location>
</feature>
<dbReference type="RefSeq" id="WP_068273367.1">
    <property type="nucleotide sequence ID" value="NZ_LQZG01000002.1"/>
</dbReference>
<proteinExistence type="inferred from homology"/>
<feature type="transmembrane region" description="Helical" evidence="7">
    <location>
        <begin position="160"/>
        <end position="176"/>
    </location>
</feature>
<dbReference type="AlphaFoldDB" id="A0A176QDK1"/>
<dbReference type="InterPro" id="IPR002656">
    <property type="entry name" value="Acyl_transf_3_dom"/>
</dbReference>
<name>A0A176QDK1_9MICO</name>
<sequence>MSSSHPMRPPAGPRRDRTVDIARGISIVLIVLSHVIVGVWQSDAIETGAKGPLMPALYLVHIVVFAFLAGLFVERGVSRRGAARYLAERGALFVWLYLLWTLLQRGSRVLGGPFASTAASPVELLRLWRPEGQLWFLPWLLAATVLVALVHPWRSRRRGLALLGATAALALVVWGWEPNAVVLQGLALTPFFVAGVLVRGDRVVDLVSGSTVLRLAVVALAAGTLYLGVVAVGHFAMPTAASPDRSAIPLAWGVLGSTSGLVLVLAVSALLARLPGLGWLAFVGQRSMEIYLAHILVGVLVRAVLVDEGVQTDGAHLVVGTAVGVLAPLGIWWLAGRARMGWLFALPEPLQRRLRAA</sequence>
<reference evidence="9 10" key="1">
    <citation type="submission" date="2016-01" db="EMBL/GenBank/DDBJ databases">
        <title>Janibacter melonis strain CD11_4 genome sequencing and assembly.</title>
        <authorList>
            <person name="Nair G.R."/>
            <person name="Kaur G."/>
            <person name="Chander A.M."/>
            <person name="Mayilraj S."/>
        </authorList>
    </citation>
    <scope>NUCLEOTIDE SEQUENCE [LARGE SCALE GENOMIC DNA]</scope>
    <source>
        <strain evidence="9 10">CD11-4</strain>
    </source>
</reference>
<evidence type="ECO:0000256" key="4">
    <source>
        <dbReference type="ARBA" id="ARBA00022692"/>
    </source>
</evidence>
<dbReference type="PANTHER" id="PTHR40074">
    <property type="entry name" value="O-ACETYLTRANSFERASE WECH"/>
    <property type="match status" value="1"/>
</dbReference>
<dbReference type="GO" id="GO:0016413">
    <property type="term" value="F:O-acetyltransferase activity"/>
    <property type="evidence" value="ECO:0007669"/>
    <property type="project" value="TreeGrafter"/>
</dbReference>
<evidence type="ECO:0000313" key="9">
    <source>
        <dbReference type="EMBL" id="OAB87720.1"/>
    </source>
</evidence>
<dbReference type="GO" id="GO:0005886">
    <property type="term" value="C:plasma membrane"/>
    <property type="evidence" value="ECO:0007669"/>
    <property type="project" value="UniProtKB-SubCell"/>
</dbReference>
<dbReference type="Pfam" id="PF01757">
    <property type="entry name" value="Acyl_transf_3"/>
    <property type="match status" value="1"/>
</dbReference>
<feature type="transmembrane region" description="Helical" evidence="7">
    <location>
        <begin position="53"/>
        <end position="73"/>
    </location>
</feature>
<feature type="transmembrane region" description="Helical" evidence="7">
    <location>
        <begin position="85"/>
        <end position="103"/>
    </location>
</feature>
<evidence type="ECO:0000256" key="6">
    <source>
        <dbReference type="ARBA" id="ARBA00023136"/>
    </source>
</evidence>
<dbReference type="GO" id="GO:0009246">
    <property type="term" value="P:enterobacterial common antigen biosynthetic process"/>
    <property type="evidence" value="ECO:0007669"/>
    <property type="project" value="TreeGrafter"/>
</dbReference>
<keyword evidence="10" id="KW-1185">Reference proteome</keyword>
<comment type="caution">
    <text evidence="9">The sequence shown here is derived from an EMBL/GenBank/DDBJ whole genome shotgun (WGS) entry which is preliminary data.</text>
</comment>
<feature type="domain" description="Acyltransferase 3" evidence="8">
    <location>
        <begin position="19"/>
        <end position="332"/>
    </location>
</feature>
<evidence type="ECO:0000256" key="5">
    <source>
        <dbReference type="ARBA" id="ARBA00022989"/>
    </source>
</evidence>
<feature type="transmembrane region" description="Helical" evidence="7">
    <location>
        <begin position="182"/>
        <end position="200"/>
    </location>
</feature>
<evidence type="ECO:0000256" key="2">
    <source>
        <dbReference type="ARBA" id="ARBA00007400"/>
    </source>
</evidence>
<keyword evidence="5 7" id="KW-1133">Transmembrane helix</keyword>
<gene>
    <name evidence="9" type="ORF">AWH69_06645</name>
</gene>
<organism evidence="9 10">
    <name type="scientific">Janibacter melonis</name>
    <dbReference type="NCBI Taxonomy" id="262209"/>
    <lineage>
        <taxon>Bacteria</taxon>
        <taxon>Bacillati</taxon>
        <taxon>Actinomycetota</taxon>
        <taxon>Actinomycetes</taxon>
        <taxon>Micrococcales</taxon>
        <taxon>Intrasporangiaceae</taxon>
        <taxon>Janibacter</taxon>
    </lineage>
</organism>
<evidence type="ECO:0000256" key="1">
    <source>
        <dbReference type="ARBA" id="ARBA00004651"/>
    </source>
</evidence>
<keyword evidence="6 7" id="KW-0472">Membrane</keyword>
<feature type="transmembrane region" description="Helical" evidence="7">
    <location>
        <begin position="317"/>
        <end position="335"/>
    </location>
</feature>
<feature type="transmembrane region" description="Helical" evidence="7">
    <location>
        <begin position="212"/>
        <end position="237"/>
    </location>
</feature>
<dbReference type="PANTHER" id="PTHR40074:SF2">
    <property type="entry name" value="O-ACETYLTRANSFERASE WECH"/>
    <property type="match status" value="1"/>
</dbReference>
<evidence type="ECO:0000259" key="8">
    <source>
        <dbReference type="Pfam" id="PF01757"/>
    </source>
</evidence>
<dbReference type="EMBL" id="LQZG01000002">
    <property type="protein sequence ID" value="OAB87720.1"/>
    <property type="molecule type" value="Genomic_DNA"/>
</dbReference>
<dbReference type="STRING" id="262209.AWH69_06645"/>
<evidence type="ECO:0000313" key="10">
    <source>
        <dbReference type="Proteomes" id="UP000076976"/>
    </source>
</evidence>
<protein>
    <recommendedName>
        <fullName evidence="8">Acyltransferase 3 domain-containing protein</fullName>
    </recommendedName>
</protein>
<comment type="similarity">
    <text evidence="2">Belongs to the acyltransferase 3 family.</text>
</comment>
<feature type="transmembrane region" description="Helical" evidence="7">
    <location>
        <begin position="134"/>
        <end position="153"/>
    </location>
</feature>
<feature type="transmembrane region" description="Helical" evidence="7">
    <location>
        <begin position="249"/>
        <end position="276"/>
    </location>
</feature>
<accession>A0A176QDK1</accession>
<evidence type="ECO:0000256" key="3">
    <source>
        <dbReference type="ARBA" id="ARBA00022475"/>
    </source>
</evidence>
<dbReference type="Proteomes" id="UP000076976">
    <property type="component" value="Unassembled WGS sequence"/>
</dbReference>